<dbReference type="Pfam" id="PF13622">
    <property type="entry name" value="4HBT_3"/>
    <property type="match status" value="1"/>
</dbReference>
<dbReference type="EMBL" id="VNHW01000003">
    <property type="protein sequence ID" value="TYP88902.1"/>
    <property type="molecule type" value="Genomic_DNA"/>
</dbReference>
<reference evidence="5 6" key="1">
    <citation type="submission" date="2019-07" db="EMBL/GenBank/DDBJ databases">
        <title>Genomic Encyclopedia of Archaeal and Bacterial Type Strains, Phase II (KMG-II): from individual species to whole genera.</title>
        <authorList>
            <person name="Goeker M."/>
        </authorList>
    </citation>
    <scope>NUCLEOTIDE SEQUENCE [LARGE SCALE GENOMIC DNA]</scope>
    <source>
        <strain evidence="5 6">DSM 46842</strain>
    </source>
</reference>
<evidence type="ECO:0000313" key="5">
    <source>
        <dbReference type="EMBL" id="TYP88902.1"/>
    </source>
</evidence>
<sequence>MAAQSLLAAGRTAPPGRIAHSLHGHFLRPGDVTAPTDLTVSTIRDGGSFSTRSVVAEQHGAAVFTLTASFQTPEDGWQHQLPELDAPAPEELPPLEEVAAAADGRVRQWLDWLAERHAFDFRFAGDLPRLAAERGEPAAPRQGFWLRSREPLPDEPLAQSCGVAYASDMLLLGTSLAPHATAVGAPGVAAASLDHAVWFHEPVRIDQWLFFDQQSSWAGGGRTLCRGRLFDRAGRLVATVAQEGMIRRRPR</sequence>
<comment type="similarity">
    <text evidence="1">Belongs to the C/M/P thioester hydrolase family.</text>
</comment>
<dbReference type="CDD" id="cd03445">
    <property type="entry name" value="Thioesterase_II_repeat2"/>
    <property type="match status" value="1"/>
</dbReference>
<dbReference type="InterPro" id="IPR042171">
    <property type="entry name" value="Acyl-CoA_hotdog"/>
</dbReference>
<evidence type="ECO:0000259" key="3">
    <source>
        <dbReference type="Pfam" id="PF02551"/>
    </source>
</evidence>
<dbReference type="CDD" id="cd03444">
    <property type="entry name" value="Thioesterase_II_repeat1"/>
    <property type="match status" value="1"/>
</dbReference>
<evidence type="ECO:0000259" key="4">
    <source>
        <dbReference type="Pfam" id="PF13622"/>
    </source>
</evidence>
<protein>
    <submittedName>
        <fullName evidence="5">Acyl-CoA thioesterase-2</fullName>
    </submittedName>
</protein>
<feature type="domain" description="Acyl-CoA thioesterase-like N-terminal HotDog" evidence="4">
    <location>
        <begin position="1"/>
        <end position="71"/>
    </location>
</feature>
<proteinExistence type="inferred from homology"/>
<keyword evidence="6" id="KW-1185">Reference proteome</keyword>
<dbReference type="GO" id="GO:0047617">
    <property type="term" value="F:fatty acyl-CoA hydrolase activity"/>
    <property type="evidence" value="ECO:0007669"/>
    <property type="project" value="InterPro"/>
</dbReference>
<dbReference type="InterPro" id="IPR049449">
    <property type="entry name" value="TesB_ACOT8-like_N"/>
</dbReference>
<keyword evidence="2" id="KW-0378">Hydrolase</keyword>
<evidence type="ECO:0000256" key="1">
    <source>
        <dbReference type="ARBA" id="ARBA00006538"/>
    </source>
</evidence>
<dbReference type="Gene3D" id="2.40.160.210">
    <property type="entry name" value="Acyl-CoA thioesterase, double hotdog domain"/>
    <property type="match status" value="1"/>
</dbReference>
<organism evidence="5 6">
    <name type="scientific">Blastococcus xanthinilyticus</name>
    <dbReference type="NCBI Taxonomy" id="1564164"/>
    <lineage>
        <taxon>Bacteria</taxon>
        <taxon>Bacillati</taxon>
        <taxon>Actinomycetota</taxon>
        <taxon>Actinomycetes</taxon>
        <taxon>Geodermatophilales</taxon>
        <taxon>Geodermatophilaceae</taxon>
        <taxon>Blastococcus</taxon>
    </lineage>
</organism>
<comment type="caution">
    <text evidence="5">The sequence shown here is derived from an EMBL/GenBank/DDBJ whole genome shotgun (WGS) entry which is preliminary data.</text>
</comment>
<gene>
    <name evidence="5" type="ORF">BD833_10358</name>
</gene>
<dbReference type="PANTHER" id="PTHR11066">
    <property type="entry name" value="ACYL-COA THIOESTERASE"/>
    <property type="match status" value="1"/>
</dbReference>
<dbReference type="Pfam" id="PF02551">
    <property type="entry name" value="Acyl_CoA_thio"/>
    <property type="match status" value="1"/>
</dbReference>
<dbReference type="PANTHER" id="PTHR11066:SF34">
    <property type="entry name" value="ACYL-COENZYME A THIOESTERASE 8"/>
    <property type="match status" value="1"/>
</dbReference>
<dbReference type="InterPro" id="IPR029069">
    <property type="entry name" value="HotDog_dom_sf"/>
</dbReference>
<dbReference type="AlphaFoldDB" id="A0A5S5D263"/>
<dbReference type="InterPro" id="IPR003703">
    <property type="entry name" value="Acyl_CoA_thio"/>
</dbReference>
<name>A0A5S5D263_9ACTN</name>
<dbReference type="GO" id="GO:0009062">
    <property type="term" value="P:fatty acid catabolic process"/>
    <property type="evidence" value="ECO:0007669"/>
    <property type="project" value="TreeGrafter"/>
</dbReference>
<accession>A0A5S5D263</accession>
<evidence type="ECO:0000256" key="2">
    <source>
        <dbReference type="ARBA" id="ARBA00022801"/>
    </source>
</evidence>
<feature type="domain" description="Acyl-CoA thioesterase 2 C-terminal" evidence="3">
    <location>
        <begin position="119"/>
        <end position="245"/>
    </location>
</feature>
<evidence type="ECO:0000313" key="6">
    <source>
        <dbReference type="Proteomes" id="UP000322499"/>
    </source>
</evidence>
<dbReference type="GO" id="GO:0006637">
    <property type="term" value="P:acyl-CoA metabolic process"/>
    <property type="evidence" value="ECO:0007669"/>
    <property type="project" value="InterPro"/>
</dbReference>
<dbReference type="InterPro" id="IPR025652">
    <property type="entry name" value="TesB_C"/>
</dbReference>
<dbReference type="Proteomes" id="UP000322499">
    <property type="component" value="Unassembled WGS sequence"/>
</dbReference>
<dbReference type="SUPFAM" id="SSF54637">
    <property type="entry name" value="Thioesterase/thiol ester dehydrase-isomerase"/>
    <property type="match status" value="2"/>
</dbReference>